<proteinExistence type="predicted"/>
<keyword evidence="4" id="KW-0614">Plasmid</keyword>
<dbReference type="SMART" id="SM00530">
    <property type="entry name" value="HTH_XRE"/>
    <property type="match status" value="2"/>
</dbReference>
<dbReference type="CDD" id="cd00093">
    <property type="entry name" value="HTH_XRE"/>
    <property type="match status" value="1"/>
</dbReference>
<dbReference type="Pfam" id="PF01381">
    <property type="entry name" value="HTH_3"/>
    <property type="match status" value="1"/>
</dbReference>
<dbReference type="AlphaFoldDB" id="A0A3G8ME19"/>
<feature type="region of interest" description="Disordered" evidence="2">
    <location>
        <begin position="1"/>
        <end position="21"/>
    </location>
</feature>
<dbReference type="GO" id="GO:0003677">
    <property type="term" value="F:DNA binding"/>
    <property type="evidence" value="ECO:0007669"/>
    <property type="project" value="UniProtKB-KW"/>
</dbReference>
<dbReference type="PROSITE" id="PS50943">
    <property type="entry name" value="HTH_CROC1"/>
    <property type="match status" value="2"/>
</dbReference>
<gene>
    <name evidence="4" type="ORF">EHO51_19480</name>
</gene>
<evidence type="ECO:0000313" key="5">
    <source>
        <dbReference type="Proteomes" id="UP000273982"/>
    </source>
</evidence>
<evidence type="ECO:0000259" key="3">
    <source>
        <dbReference type="PROSITE" id="PS50943"/>
    </source>
</evidence>
<dbReference type="PANTHER" id="PTHR46797">
    <property type="entry name" value="HTH-TYPE TRANSCRIPTIONAL REGULATOR"/>
    <property type="match status" value="1"/>
</dbReference>
<sequence length="214" mass="23571">MIGGEPKRSRKAGKAGGTAQADRRRRLMVVTIADRLESPYLANLSNRLIAEQAKSGLSKPEFAEFVGMSGSQFRYVRRRLGNPSITMLAEISKKLRVPLYELLEAKPVRDRKNPSGAKMVETIGAVVNERFRNSGLTKQEFAKFLNVSLPQLYLITDGVSNPSLLALVELAERLDISLWQLLGVESLHKAASGAKRAATRKTSRVARLPSQRGA</sequence>
<feature type="domain" description="HTH cro/C1-type" evidence="3">
    <location>
        <begin position="135"/>
        <end position="181"/>
    </location>
</feature>
<dbReference type="GO" id="GO:0005829">
    <property type="term" value="C:cytosol"/>
    <property type="evidence" value="ECO:0007669"/>
    <property type="project" value="TreeGrafter"/>
</dbReference>
<evidence type="ECO:0000313" key="4">
    <source>
        <dbReference type="EMBL" id="AZG78998.1"/>
    </source>
</evidence>
<dbReference type="KEGG" id="mros:EHO51_19480"/>
<reference evidence="4 5" key="1">
    <citation type="submission" date="2018-11" db="EMBL/GenBank/DDBJ databases">
        <title>Genome squencing of methanotrophic bacteria isolated from alkaline groundwater in Korea.</title>
        <authorList>
            <person name="Nguyen L.N."/>
        </authorList>
    </citation>
    <scope>NUCLEOTIDE SEQUENCE [LARGE SCALE GENOMIC DNA]</scope>
    <source>
        <strain evidence="4 5">GW6</strain>
        <plasmid evidence="5">pgw6_2</plasmid>
    </source>
</reference>
<dbReference type="Gene3D" id="1.10.260.40">
    <property type="entry name" value="lambda repressor-like DNA-binding domains"/>
    <property type="match status" value="2"/>
</dbReference>
<dbReference type="Proteomes" id="UP000273982">
    <property type="component" value="Plasmid pGW6_2"/>
</dbReference>
<keyword evidence="1" id="KW-0238">DNA-binding</keyword>
<dbReference type="InterPro" id="IPR010982">
    <property type="entry name" value="Lambda_DNA-bd_dom_sf"/>
</dbReference>
<organism evidence="4 5">
    <name type="scientific">Methylocystis rosea</name>
    <dbReference type="NCBI Taxonomy" id="173366"/>
    <lineage>
        <taxon>Bacteria</taxon>
        <taxon>Pseudomonadati</taxon>
        <taxon>Pseudomonadota</taxon>
        <taxon>Alphaproteobacteria</taxon>
        <taxon>Hyphomicrobiales</taxon>
        <taxon>Methylocystaceae</taxon>
        <taxon>Methylocystis</taxon>
    </lineage>
</organism>
<evidence type="ECO:0000256" key="1">
    <source>
        <dbReference type="ARBA" id="ARBA00023125"/>
    </source>
</evidence>
<dbReference type="InterPro" id="IPR001387">
    <property type="entry name" value="Cro/C1-type_HTH"/>
</dbReference>
<name>A0A3G8ME19_9HYPH</name>
<dbReference type="GO" id="GO:0003700">
    <property type="term" value="F:DNA-binding transcription factor activity"/>
    <property type="evidence" value="ECO:0007669"/>
    <property type="project" value="TreeGrafter"/>
</dbReference>
<accession>A0A3G8ME19</accession>
<dbReference type="SUPFAM" id="SSF47413">
    <property type="entry name" value="lambda repressor-like DNA-binding domains"/>
    <property type="match status" value="2"/>
</dbReference>
<dbReference type="PANTHER" id="PTHR46797:SF1">
    <property type="entry name" value="METHYLPHOSPHONATE SYNTHASE"/>
    <property type="match status" value="1"/>
</dbReference>
<dbReference type="EMBL" id="CP034088">
    <property type="protein sequence ID" value="AZG78998.1"/>
    <property type="molecule type" value="Genomic_DNA"/>
</dbReference>
<geneLocation type="plasmid" evidence="5">
    <name>pgw6_2</name>
</geneLocation>
<feature type="domain" description="HTH cro/C1-type" evidence="3">
    <location>
        <begin position="48"/>
        <end position="102"/>
    </location>
</feature>
<protein>
    <submittedName>
        <fullName evidence="4">Helix-turn-helix domain-containing protein</fullName>
    </submittedName>
</protein>
<evidence type="ECO:0000256" key="2">
    <source>
        <dbReference type="SAM" id="MobiDB-lite"/>
    </source>
</evidence>
<dbReference type="InterPro" id="IPR050807">
    <property type="entry name" value="TransReg_Diox_bact_type"/>
</dbReference>